<evidence type="ECO:0000259" key="2">
    <source>
        <dbReference type="PROSITE" id="PS51186"/>
    </source>
</evidence>
<dbReference type="EMBL" id="BSXN01000114">
    <property type="protein sequence ID" value="GME67176.1"/>
    <property type="molecule type" value="Genomic_DNA"/>
</dbReference>
<feature type="compositionally biased region" description="Polar residues" evidence="1">
    <location>
        <begin position="438"/>
        <end position="449"/>
    </location>
</feature>
<dbReference type="PANTHER" id="PTHR43138">
    <property type="entry name" value="ACETYLTRANSFERASE, GNAT FAMILY"/>
    <property type="match status" value="1"/>
</dbReference>
<organism evidence="3 4">
    <name type="scientific">Candida boidinii</name>
    <name type="common">Yeast</name>
    <dbReference type="NCBI Taxonomy" id="5477"/>
    <lineage>
        <taxon>Eukaryota</taxon>
        <taxon>Fungi</taxon>
        <taxon>Dikarya</taxon>
        <taxon>Ascomycota</taxon>
        <taxon>Saccharomycotina</taxon>
        <taxon>Pichiomycetes</taxon>
        <taxon>Pichiales</taxon>
        <taxon>Pichiaceae</taxon>
        <taxon>Ogataea</taxon>
        <taxon>Ogataea/Candida clade</taxon>
    </lineage>
</organism>
<dbReference type="InterPro" id="IPR015416">
    <property type="entry name" value="Znf_H2C2_histone_UAS-bd"/>
</dbReference>
<feature type="region of interest" description="Disordered" evidence="1">
    <location>
        <begin position="519"/>
        <end position="540"/>
    </location>
</feature>
<dbReference type="InterPro" id="IPR016181">
    <property type="entry name" value="Acyl_CoA_acyltransferase"/>
</dbReference>
<protein>
    <submittedName>
        <fullName evidence="3">Unnamed protein product</fullName>
    </submittedName>
</protein>
<dbReference type="AlphaFoldDB" id="A0A9W6WFF4"/>
<feature type="region of interest" description="Disordered" evidence="1">
    <location>
        <begin position="641"/>
        <end position="728"/>
    </location>
</feature>
<dbReference type="PANTHER" id="PTHR43138:SF2">
    <property type="entry name" value="PROTEIN SPT10"/>
    <property type="match status" value="1"/>
</dbReference>
<evidence type="ECO:0000313" key="4">
    <source>
        <dbReference type="Proteomes" id="UP001165120"/>
    </source>
</evidence>
<dbReference type="PROSITE" id="PS51186">
    <property type="entry name" value="GNAT"/>
    <property type="match status" value="1"/>
</dbReference>
<feature type="compositionally biased region" description="Low complexity" evidence="1">
    <location>
        <begin position="372"/>
        <end position="413"/>
    </location>
</feature>
<evidence type="ECO:0000313" key="3">
    <source>
        <dbReference type="EMBL" id="GME67176.1"/>
    </source>
</evidence>
<dbReference type="Gene3D" id="1.10.340.70">
    <property type="match status" value="1"/>
</dbReference>
<feature type="compositionally biased region" description="Low complexity" evidence="1">
    <location>
        <begin position="526"/>
        <end position="540"/>
    </location>
</feature>
<evidence type="ECO:0000256" key="1">
    <source>
        <dbReference type="SAM" id="MobiDB-lite"/>
    </source>
</evidence>
<reference evidence="3" key="1">
    <citation type="submission" date="2023-04" db="EMBL/GenBank/DDBJ databases">
        <title>Candida boidinii NBRC 10035.</title>
        <authorList>
            <person name="Ichikawa N."/>
            <person name="Sato H."/>
            <person name="Tonouchi N."/>
        </authorList>
    </citation>
    <scope>NUCLEOTIDE SEQUENCE</scope>
    <source>
        <strain evidence="3">NBRC 10035</strain>
    </source>
</reference>
<feature type="compositionally biased region" description="Polar residues" evidence="1">
    <location>
        <begin position="664"/>
        <end position="678"/>
    </location>
</feature>
<dbReference type="GO" id="GO:0016747">
    <property type="term" value="F:acyltransferase activity, transferring groups other than amino-acyl groups"/>
    <property type="evidence" value="ECO:0007669"/>
    <property type="project" value="InterPro"/>
</dbReference>
<dbReference type="Proteomes" id="UP001165120">
    <property type="component" value="Unassembled WGS sequence"/>
</dbReference>
<dbReference type="Pfam" id="PF09337">
    <property type="entry name" value="zf-H2C2"/>
    <property type="match status" value="1"/>
</dbReference>
<dbReference type="Pfam" id="PF00583">
    <property type="entry name" value="Acetyltransf_1"/>
    <property type="match status" value="1"/>
</dbReference>
<name>A0A9W6WFF4_CANBO</name>
<accession>A0A9W6WFF4</accession>
<feature type="region of interest" description="Disordered" evidence="1">
    <location>
        <begin position="743"/>
        <end position="770"/>
    </location>
</feature>
<feature type="compositionally biased region" description="Polar residues" evidence="1">
    <location>
        <begin position="698"/>
        <end position="726"/>
    </location>
</feature>
<dbReference type="GO" id="GO:0005634">
    <property type="term" value="C:nucleus"/>
    <property type="evidence" value="ECO:0007669"/>
    <property type="project" value="TreeGrafter"/>
</dbReference>
<dbReference type="InterPro" id="IPR052742">
    <property type="entry name" value="Mito_N-acetyltransferase"/>
</dbReference>
<proteinExistence type="predicted"/>
<feature type="compositionally biased region" description="Low complexity" evidence="1">
    <location>
        <begin position="478"/>
        <end position="489"/>
    </location>
</feature>
<feature type="domain" description="N-acetyltransferase" evidence="2">
    <location>
        <begin position="47"/>
        <end position="218"/>
    </location>
</feature>
<keyword evidence="4" id="KW-1185">Reference proteome</keyword>
<feature type="region of interest" description="Disordered" evidence="1">
    <location>
        <begin position="364"/>
        <end position="491"/>
    </location>
</feature>
<feature type="compositionally biased region" description="Low complexity" evidence="1">
    <location>
        <begin position="683"/>
        <end position="692"/>
    </location>
</feature>
<dbReference type="Gene3D" id="3.40.630.30">
    <property type="match status" value="1"/>
</dbReference>
<gene>
    <name evidence="3" type="ORF">Cboi02_000060500</name>
</gene>
<dbReference type="InterPro" id="IPR000182">
    <property type="entry name" value="GNAT_dom"/>
</dbReference>
<dbReference type="SUPFAM" id="SSF55729">
    <property type="entry name" value="Acyl-CoA N-acyltransferases (Nat)"/>
    <property type="match status" value="1"/>
</dbReference>
<feature type="compositionally biased region" description="Low complexity" evidence="1">
    <location>
        <begin position="650"/>
        <end position="662"/>
    </location>
</feature>
<sequence>MPDFDITISQIPTFKSALDFPGGNSYIQSLTVLLKDGETTATIYPLHSVDELPEGLLSFLWEEFNMEIDRGDTSPYFDPLTIESFQNYWFSSFAAVMVLGDEPKLDTVRQWEKECLGTFFIQPNYPGRCSHICTGNFLVNAGIRGKGIGKTLTECFLEWAPRLGYTYSVFNLVFETNAPARRILESLNFKRIGRIKSAGILKGHESAVDAIIYGRELISNSETGIGLYRFDKIKYYLETGRYPPMSDRQEKSRLRSSASHYRLDNGKLYLKGKEVISDPTKQLRICTEVHMQHHGGINKTTSTITERYHWSRIKDTVAQAIKNCKECRDTTTSKPGKKTTLIKSDDSLLELELSDSQQNILENEQHQDQHQQLHQAQLHQSQQQQLQSQQQQLQSQQQQQQQRHQQHLQSSPQTHTPHMGIAVPMNASNNGVHPDNNKPMNTLLSSPSHIQPPALPSSARQDHQKQSKQKTPKGLKNQQSYSPQQQSKSRVNQMGNNLPVAEENHQQHQINLISSVNPDTQRHVQHGQQSQQQQLPLVSAQAQQAQHIHNDHQLHQRNFQNTGPPPKRHQQIHVSNDHQNQHNQHPQHLNVNIPEDVVPNMVNPSQEVGMYPSHVDASSILSNEAVFDQGLMEAVELVQQQEREREQQEAEAAAAAAAAAAAFGSTNPNSHQRQQFTSHDAHQQFTNQDQQQFPNYHFDSSNTHNSSAVQQQHHQRNDMTNGNVNDPTDLDIEQALMQADVNAGHSGHHHNNSGHQMQHDNSVDDSDIFG</sequence>
<comment type="caution">
    <text evidence="3">The sequence shown here is derived from an EMBL/GenBank/DDBJ whole genome shotgun (WGS) entry which is preliminary data.</text>
</comment>